<dbReference type="Proteomes" id="UP000290289">
    <property type="component" value="Chromosome 1"/>
</dbReference>
<sequence length="71" mass="7966">MELHNEKIDDLFALENQKLQIHESLEVATNPFHIFSMNGSQKKEKTATSLTDGINLNIKESFSKCALFLGG</sequence>
<gene>
    <name evidence="1" type="ORF">DVH24_022799</name>
</gene>
<evidence type="ECO:0000313" key="1">
    <source>
        <dbReference type="EMBL" id="RXI08655.1"/>
    </source>
</evidence>
<name>A0A498KSJ0_MALDO</name>
<keyword evidence="2" id="KW-1185">Reference proteome</keyword>
<proteinExistence type="predicted"/>
<reference evidence="1 2" key="1">
    <citation type="submission" date="2018-10" db="EMBL/GenBank/DDBJ databases">
        <title>A high-quality apple genome assembly.</title>
        <authorList>
            <person name="Hu J."/>
        </authorList>
    </citation>
    <scope>NUCLEOTIDE SEQUENCE [LARGE SCALE GENOMIC DNA]</scope>
    <source>
        <strain evidence="2">cv. HFTH1</strain>
        <tissue evidence="1">Young leaf</tissue>
    </source>
</reference>
<organism evidence="1 2">
    <name type="scientific">Malus domestica</name>
    <name type="common">Apple</name>
    <name type="synonym">Pyrus malus</name>
    <dbReference type="NCBI Taxonomy" id="3750"/>
    <lineage>
        <taxon>Eukaryota</taxon>
        <taxon>Viridiplantae</taxon>
        <taxon>Streptophyta</taxon>
        <taxon>Embryophyta</taxon>
        <taxon>Tracheophyta</taxon>
        <taxon>Spermatophyta</taxon>
        <taxon>Magnoliopsida</taxon>
        <taxon>eudicotyledons</taxon>
        <taxon>Gunneridae</taxon>
        <taxon>Pentapetalae</taxon>
        <taxon>rosids</taxon>
        <taxon>fabids</taxon>
        <taxon>Rosales</taxon>
        <taxon>Rosaceae</taxon>
        <taxon>Amygdaloideae</taxon>
        <taxon>Maleae</taxon>
        <taxon>Malus</taxon>
    </lineage>
</organism>
<evidence type="ECO:0000313" key="2">
    <source>
        <dbReference type="Proteomes" id="UP000290289"/>
    </source>
</evidence>
<dbReference type="EMBL" id="RDQH01000327">
    <property type="protein sequence ID" value="RXI08655.1"/>
    <property type="molecule type" value="Genomic_DNA"/>
</dbReference>
<comment type="caution">
    <text evidence="1">The sequence shown here is derived from an EMBL/GenBank/DDBJ whole genome shotgun (WGS) entry which is preliminary data.</text>
</comment>
<dbReference type="AlphaFoldDB" id="A0A498KSJ0"/>
<protein>
    <submittedName>
        <fullName evidence="1">Uncharacterized protein</fullName>
    </submittedName>
</protein>
<accession>A0A498KSJ0</accession>